<feature type="compositionally biased region" description="Polar residues" evidence="5">
    <location>
        <begin position="70"/>
        <end position="79"/>
    </location>
</feature>
<dbReference type="GO" id="GO:0008270">
    <property type="term" value="F:zinc ion binding"/>
    <property type="evidence" value="ECO:0007669"/>
    <property type="project" value="UniProtKB-KW"/>
</dbReference>
<accession>A0A834I573</accession>
<feature type="compositionally biased region" description="Low complexity" evidence="5">
    <location>
        <begin position="236"/>
        <end position="256"/>
    </location>
</feature>
<dbReference type="GO" id="GO:0016020">
    <property type="term" value="C:membrane"/>
    <property type="evidence" value="ECO:0007669"/>
    <property type="project" value="TreeGrafter"/>
</dbReference>
<evidence type="ECO:0000256" key="2">
    <source>
        <dbReference type="ARBA" id="ARBA00022737"/>
    </source>
</evidence>
<dbReference type="OrthoDB" id="6036at2759"/>
<dbReference type="Gene3D" id="1.10.220.150">
    <property type="entry name" value="Arf GTPase activating protein"/>
    <property type="match status" value="1"/>
</dbReference>
<sequence length="350" mass="37416">MATFTTDEIDVVRSKGNDHCKRVWLGLYEGVPPTHSSDEQQIRDFMVEKYERKRYYMEKAANKIDPPVTSARSTPTPTQNGTSVVRNGVVSRNGNANNNLVNGGLTNGTSRSRPEPRSTPTNNNLVGGFADFDKADIFSASSTGSSQNSSQQNGFADFEHNAVFSAATTNTTNGMPTPAALNAWTTPLCPQNGVLNGLNNAVPLVNSAPPPVEDKYAALKDLDNEMKQLQQQDAWSSSTTGSTGSLYSSSTPTTGSVYGSPSPQSSLFGSPSQGQFMTSFAQFQENNPFGSNPWAPKQPFVNPFREQSKGATILQPILATNGASNGFSSGWGSNPFKMGTVSSNANNPFL</sequence>
<dbReference type="InterPro" id="IPR038508">
    <property type="entry name" value="ArfGAP_dom_sf"/>
</dbReference>
<dbReference type="PANTHER" id="PTHR46134">
    <property type="entry name" value="DRONGO, ISOFORM F"/>
    <property type="match status" value="1"/>
</dbReference>
<dbReference type="InterPro" id="IPR052248">
    <property type="entry name" value="Arf-GAP_FG-repeat_protein"/>
</dbReference>
<dbReference type="Proteomes" id="UP000625711">
    <property type="component" value="Unassembled WGS sequence"/>
</dbReference>
<evidence type="ECO:0000256" key="1">
    <source>
        <dbReference type="ARBA" id="ARBA00022723"/>
    </source>
</evidence>
<evidence type="ECO:0000256" key="4">
    <source>
        <dbReference type="ARBA" id="ARBA00022833"/>
    </source>
</evidence>
<protein>
    <recommendedName>
        <fullName evidence="8">Arf-GAP domain-containing protein</fullName>
    </recommendedName>
</protein>
<feature type="compositionally biased region" description="Polar residues" evidence="5">
    <location>
        <begin position="257"/>
        <end position="271"/>
    </location>
</feature>
<evidence type="ECO:0000256" key="3">
    <source>
        <dbReference type="ARBA" id="ARBA00022771"/>
    </source>
</evidence>
<reference evidence="6" key="1">
    <citation type="submission" date="2020-08" db="EMBL/GenBank/DDBJ databases">
        <title>Genome sequencing and assembly of the red palm weevil Rhynchophorus ferrugineus.</title>
        <authorList>
            <person name="Dias G.B."/>
            <person name="Bergman C.M."/>
            <person name="Manee M."/>
        </authorList>
    </citation>
    <scope>NUCLEOTIDE SEQUENCE</scope>
    <source>
        <strain evidence="6">AA-2017</strain>
        <tissue evidence="6">Whole larva</tissue>
    </source>
</reference>
<keyword evidence="1" id="KW-0479">Metal-binding</keyword>
<evidence type="ECO:0000313" key="7">
    <source>
        <dbReference type="Proteomes" id="UP000625711"/>
    </source>
</evidence>
<keyword evidence="7" id="KW-1185">Reference proteome</keyword>
<feature type="region of interest" description="Disordered" evidence="5">
    <location>
        <begin position="91"/>
        <end position="127"/>
    </location>
</feature>
<evidence type="ECO:0008006" key="8">
    <source>
        <dbReference type="Google" id="ProtNLM"/>
    </source>
</evidence>
<comment type="caution">
    <text evidence="6">The sequence shown here is derived from an EMBL/GenBank/DDBJ whole genome shotgun (WGS) entry which is preliminary data.</text>
</comment>
<name>A0A834I573_RHYFE</name>
<keyword evidence="4" id="KW-0862">Zinc</keyword>
<dbReference type="AlphaFoldDB" id="A0A834I573"/>
<dbReference type="InterPro" id="IPR037278">
    <property type="entry name" value="ARFGAP/RecO"/>
</dbReference>
<keyword evidence="2" id="KW-0677">Repeat</keyword>
<dbReference type="PANTHER" id="PTHR46134:SF3">
    <property type="entry name" value="ARFGAP WITH FG REPEATS 1"/>
    <property type="match status" value="1"/>
</dbReference>
<dbReference type="EMBL" id="JAACXV010013659">
    <property type="protein sequence ID" value="KAF7272872.1"/>
    <property type="molecule type" value="Genomic_DNA"/>
</dbReference>
<evidence type="ECO:0000256" key="5">
    <source>
        <dbReference type="SAM" id="MobiDB-lite"/>
    </source>
</evidence>
<dbReference type="GO" id="GO:0005737">
    <property type="term" value="C:cytoplasm"/>
    <property type="evidence" value="ECO:0007669"/>
    <property type="project" value="TreeGrafter"/>
</dbReference>
<feature type="region of interest" description="Disordered" evidence="5">
    <location>
        <begin position="228"/>
        <end position="271"/>
    </location>
</feature>
<evidence type="ECO:0000313" key="6">
    <source>
        <dbReference type="EMBL" id="KAF7272872.1"/>
    </source>
</evidence>
<keyword evidence="3" id="KW-0863">Zinc-finger</keyword>
<feature type="compositionally biased region" description="Low complexity" evidence="5">
    <location>
        <begin position="91"/>
        <end position="108"/>
    </location>
</feature>
<gene>
    <name evidence="6" type="ORF">GWI33_014351</name>
</gene>
<proteinExistence type="predicted"/>
<feature type="region of interest" description="Disordered" evidence="5">
    <location>
        <begin position="66"/>
        <end position="85"/>
    </location>
</feature>
<organism evidence="6 7">
    <name type="scientific">Rhynchophorus ferrugineus</name>
    <name type="common">Red palm weevil</name>
    <name type="synonym">Curculio ferrugineus</name>
    <dbReference type="NCBI Taxonomy" id="354439"/>
    <lineage>
        <taxon>Eukaryota</taxon>
        <taxon>Metazoa</taxon>
        <taxon>Ecdysozoa</taxon>
        <taxon>Arthropoda</taxon>
        <taxon>Hexapoda</taxon>
        <taxon>Insecta</taxon>
        <taxon>Pterygota</taxon>
        <taxon>Neoptera</taxon>
        <taxon>Endopterygota</taxon>
        <taxon>Coleoptera</taxon>
        <taxon>Polyphaga</taxon>
        <taxon>Cucujiformia</taxon>
        <taxon>Curculionidae</taxon>
        <taxon>Dryophthorinae</taxon>
        <taxon>Rhynchophorus</taxon>
    </lineage>
</organism>
<dbReference type="SUPFAM" id="SSF57863">
    <property type="entry name" value="ArfGap/RecO-like zinc finger"/>
    <property type="match status" value="1"/>
</dbReference>